<evidence type="ECO:0000256" key="1">
    <source>
        <dbReference type="SAM" id="MobiDB-lite"/>
    </source>
</evidence>
<protein>
    <submittedName>
        <fullName evidence="2">Uncharacterized protein</fullName>
    </submittedName>
</protein>
<dbReference type="Proteomes" id="UP000467700">
    <property type="component" value="Unassembled WGS sequence"/>
</dbReference>
<evidence type="ECO:0000313" key="3">
    <source>
        <dbReference type="Proteomes" id="UP000467700"/>
    </source>
</evidence>
<dbReference type="OrthoDB" id="3231772at2759"/>
<organism evidence="2 3">
    <name type="scientific">Cyclocybe aegerita</name>
    <name type="common">Black poplar mushroom</name>
    <name type="synonym">Agrocybe aegerita</name>
    <dbReference type="NCBI Taxonomy" id="1973307"/>
    <lineage>
        <taxon>Eukaryota</taxon>
        <taxon>Fungi</taxon>
        <taxon>Dikarya</taxon>
        <taxon>Basidiomycota</taxon>
        <taxon>Agaricomycotina</taxon>
        <taxon>Agaricomycetes</taxon>
        <taxon>Agaricomycetidae</taxon>
        <taxon>Agaricales</taxon>
        <taxon>Agaricineae</taxon>
        <taxon>Bolbitiaceae</taxon>
        <taxon>Cyclocybe</taxon>
    </lineage>
</organism>
<feature type="region of interest" description="Disordered" evidence="1">
    <location>
        <begin position="30"/>
        <end position="61"/>
    </location>
</feature>
<accession>A0A8S0XQC9</accession>
<gene>
    <name evidence="2" type="ORF">AAE3_LOCUS10745</name>
</gene>
<feature type="compositionally biased region" description="Pro residues" evidence="1">
    <location>
        <begin position="30"/>
        <end position="39"/>
    </location>
</feature>
<keyword evidence="3" id="KW-1185">Reference proteome</keyword>
<evidence type="ECO:0000313" key="2">
    <source>
        <dbReference type="EMBL" id="CAA7268533.1"/>
    </source>
</evidence>
<reference evidence="2 3" key="1">
    <citation type="submission" date="2020-01" db="EMBL/GenBank/DDBJ databases">
        <authorList>
            <person name="Gupta K D."/>
        </authorList>
    </citation>
    <scope>NUCLEOTIDE SEQUENCE [LARGE SCALE GENOMIC DNA]</scope>
</reference>
<dbReference type="EMBL" id="CACVBS010000068">
    <property type="protein sequence ID" value="CAA7268533.1"/>
    <property type="molecule type" value="Genomic_DNA"/>
</dbReference>
<dbReference type="AlphaFoldDB" id="A0A8S0XQC9"/>
<sequence length="175" mass="18835">MASAQVLQQPQQPLSLAAAMSSIPIYASPAPVPCPPPHQTPSVPHAQPSIGTGTASASGKREPAGGYTFAFARVKGELCLVQVSSSTPVSALTPLDIKLFRHEFISIFRFAGARTLHPADIAIVEPIDERLTKYEEENETVFLARGVMERMRRLSGVGVGGGRTRYAPAQRTRQR</sequence>
<comment type="caution">
    <text evidence="2">The sequence shown here is derived from an EMBL/GenBank/DDBJ whole genome shotgun (WGS) entry which is preliminary data.</text>
</comment>
<proteinExistence type="predicted"/>
<name>A0A8S0XQC9_CYCAE</name>